<dbReference type="STRING" id="195883.A0A482WH68"/>
<feature type="domain" description="Rapamycin-insensitive companion of mTOR N-terminal" evidence="1">
    <location>
        <begin position="6"/>
        <end position="80"/>
    </location>
</feature>
<dbReference type="PANTHER" id="PTHR13298">
    <property type="entry name" value="CYTOSOLIC REGULATOR PIANISSIMO"/>
    <property type="match status" value="1"/>
</dbReference>
<dbReference type="Proteomes" id="UP000291343">
    <property type="component" value="Unassembled WGS sequence"/>
</dbReference>
<comment type="caution">
    <text evidence="2">The sequence shown here is derived from an EMBL/GenBank/DDBJ whole genome shotgun (WGS) entry which is preliminary data.</text>
</comment>
<dbReference type="Pfam" id="PF14664">
    <property type="entry name" value="RICTOR_N"/>
    <property type="match status" value="1"/>
</dbReference>
<dbReference type="GO" id="GO:0031932">
    <property type="term" value="C:TORC2 complex"/>
    <property type="evidence" value="ECO:0007669"/>
    <property type="project" value="InterPro"/>
</dbReference>
<reference evidence="2 3" key="1">
    <citation type="journal article" date="2017" name="Gigascience">
        <title>Genome sequence of the small brown planthopper, Laodelphax striatellus.</title>
        <authorList>
            <person name="Zhu J."/>
            <person name="Jiang F."/>
            <person name="Wang X."/>
            <person name="Yang P."/>
            <person name="Bao Y."/>
            <person name="Zhao W."/>
            <person name="Wang W."/>
            <person name="Lu H."/>
            <person name="Wang Q."/>
            <person name="Cui N."/>
            <person name="Li J."/>
            <person name="Chen X."/>
            <person name="Luo L."/>
            <person name="Yu J."/>
            <person name="Kang L."/>
            <person name="Cui F."/>
        </authorList>
    </citation>
    <scope>NUCLEOTIDE SEQUENCE [LARGE SCALE GENOMIC DNA]</scope>
    <source>
        <strain evidence="2">Lst14</strain>
    </source>
</reference>
<dbReference type="AlphaFoldDB" id="A0A482WH68"/>
<dbReference type="EMBL" id="QKKF02036359">
    <property type="protein sequence ID" value="RZF32622.1"/>
    <property type="molecule type" value="Genomic_DNA"/>
</dbReference>
<dbReference type="GO" id="GO:0051897">
    <property type="term" value="P:positive regulation of phosphatidylinositol 3-kinase/protein kinase B signal transduction"/>
    <property type="evidence" value="ECO:0007669"/>
    <property type="project" value="TreeGrafter"/>
</dbReference>
<evidence type="ECO:0000313" key="2">
    <source>
        <dbReference type="EMBL" id="RZF32622.1"/>
    </source>
</evidence>
<sequence length="83" mass="9390">MCLCRSGLRSLVATLYLNQHEVRRSVVDLLYEVLNVPQPEWSDEPQVALEAVDPSRHQDAFRLGEGFVAAEGRTVLPHCSRTR</sequence>
<dbReference type="InterPro" id="IPR028268">
    <property type="entry name" value="Pianissimo_fam"/>
</dbReference>
<organism evidence="2 3">
    <name type="scientific">Laodelphax striatellus</name>
    <name type="common">Small brown planthopper</name>
    <name type="synonym">Delphax striatella</name>
    <dbReference type="NCBI Taxonomy" id="195883"/>
    <lineage>
        <taxon>Eukaryota</taxon>
        <taxon>Metazoa</taxon>
        <taxon>Ecdysozoa</taxon>
        <taxon>Arthropoda</taxon>
        <taxon>Hexapoda</taxon>
        <taxon>Insecta</taxon>
        <taxon>Pterygota</taxon>
        <taxon>Neoptera</taxon>
        <taxon>Paraneoptera</taxon>
        <taxon>Hemiptera</taxon>
        <taxon>Auchenorrhyncha</taxon>
        <taxon>Fulgoroidea</taxon>
        <taxon>Delphacidae</taxon>
        <taxon>Criomorphinae</taxon>
        <taxon>Laodelphax</taxon>
    </lineage>
</organism>
<accession>A0A482WH68</accession>
<proteinExistence type="predicted"/>
<name>A0A482WH68_LAOST</name>
<gene>
    <name evidence="2" type="ORF">LSTR_LSTR015612</name>
</gene>
<dbReference type="OrthoDB" id="271111at2759"/>
<dbReference type="GO" id="GO:0043539">
    <property type="term" value="F:protein serine/threonine kinase activator activity"/>
    <property type="evidence" value="ECO:0007669"/>
    <property type="project" value="TreeGrafter"/>
</dbReference>
<dbReference type="InterPro" id="IPR028267">
    <property type="entry name" value="Pianissimo_N"/>
</dbReference>
<evidence type="ECO:0000313" key="3">
    <source>
        <dbReference type="Proteomes" id="UP000291343"/>
    </source>
</evidence>
<keyword evidence="3" id="KW-1185">Reference proteome</keyword>
<dbReference type="GO" id="GO:0038203">
    <property type="term" value="P:TORC2 signaling"/>
    <property type="evidence" value="ECO:0007669"/>
    <property type="project" value="TreeGrafter"/>
</dbReference>
<evidence type="ECO:0000259" key="1">
    <source>
        <dbReference type="Pfam" id="PF14664"/>
    </source>
</evidence>
<protein>
    <recommendedName>
        <fullName evidence="1">Rapamycin-insensitive companion of mTOR N-terminal domain-containing protein</fullName>
    </recommendedName>
</protein>
<dbReference type="PANTHER" id="PTHR13298:SF11">
    <property type="entry name" value="RAPAMYCIN-INSENSITIVE COMPANION OF MTOR"/>
    <property type="match status" value="1"/>
</dbReference>
<dbReference type="SMR" id="A0A482WH68"/>
<dbReference type="InParanoid" id="A0A482WH68"/>